<dbReference type="Pfam" id="PF13639">
    <property type="entry name" value="zf-RING_2"/>
    <property type="match status" value="1"/>
</dbReference>
<evidence type="ECO:0000256" key="9">
    <source>
        <dbReference type="SAM" id="MobiDB-lite"/>
    </source>
</evidence>
<keyword evidence="3" id="KW-0808">Transferase</keyword>
<evidence type="ECO:0000256" key="3">
    <source>
        <dbReference type="ARBA" id="ARBA00022679"/>
    </source>
</evidence>
<keyword evidence="12" id="KW-1185">Reference proteome</keyword>
<dbReference type="InterPro" id="IPR001841">
    <property type="entry name" value="Znf_RING"/>
</dbReference>
<dbReference type="GO" id="GO:0061630">
    <property type="term" value="F:ubiquitin protein ligase activity"/>
    <property type="evidence" value="ECO:0007669"/>
    <property type="project" value="UniProtKB-EC"/>
</dbReference>
<keyword evidence="6" id="KW-0833">Ubl conjugation pathway</keyword>
<dbReference type="CDD" id="cd16469">
    <property type="entry name" value="RING-H2_RNF24-like"/>
    <property type="match status" value="1"/>
</dbReference>
<evidence type="ECO:0000259" key="10">
    <source>
        <dbReference type="PROSITE" id="PS50089"/>
    </source>
</evidence>
<evidence type="ECO:0000313" key="11">
    <source>
        <dbReference type="EMBL" id="KAJ4826457.1"/>
    </source>
</evidence>
<reference evidence="11" key="1">
    <citation type="submission" date="2022-02" db="EMBL/GenBank/DDBJ databases">
        <authorList>
            <person name="Henning P.M."/>
            <person name="McCubbin A.G."/>
            <person name="Shore J.S."/>
        </authorList>
    </citation>
    <scope>NUCLEOTIDE SEQUENCE</scope>
    <source>
        <strain evidence="11">F60SS</strain>
        <tissue evidence="11">Leaves</tissue>
    </source>
</reference>
<dbReference type="Gene3D" id="3.30.40.10">
    <property type="entry name" value="Zinc/RING finger domain, C3HC4 (zinc finger)"/>
    <property type="match status" value="1"/>
</dbReference>
<dbReference type="OrthoDB" id="8062037at2759"/>
<organism evidence="11 12">
    <name type="scientific">Turnera subulata</name>
    <dbReference type="NCBI Taxonomy" id="218843"/>
    <lineage>
        <taxon>Eukaryota</taxon>
        <taxon>Viridiplantae</taxon>
        <taxon>Streptophyta</taxon>
        <taxon>Embryophyta</taxon>
        <taxon>Tracheophyta</taxon>
        <taxon>Spermatophyta</taxon>
        <taxon>Magnoliopsida</taxon>
        <taxon>eudicotyledons</taxon>
        <taxon>Gunneridae</taxon>
        <taxon>Pentapetalae</taxon>
        <taxon>rosids</taxon>
        <taxon>fabids</taxon>
        <taxon>Malpighiales</taxon>
        <taxon>Passifloraceae</taxon>
        <taxon>Turnera</taxon>
    </lineage>
</organism>
<feature type="compositionally biased region" description="Low complexity" evidence="9">
    <location>
        <begin position="159"/>
        <end position="175"/>
    </location>
</feature>
<evidence type="ECO:0000256" key="5">
    <source>
        <dbReference type="ARBA" id="ARBA00022771"/>
    </source>
</evidence>
<evidence type="ECO:0000256" key="7">
    <source>
        <dbReference type="ARBA" id="ARBA00022833"/>
    </source>
</evidence>
<feature type="compositionally biased region" description="Basic and acidic residues" evidence="9">
    <location>
        <begin position="113"/>
        <end position="122"/>
    </location>
</feature>
<evidence type="ECO:0000313" key="12">
    <source>
        <dbReference type="Proteomes" id="UP001141552"/>
    </source>
</evidence>
<dbReference type="InterPro" id="IPR045191">
    <property type="entry name" value="MBR1/2-like"/>
</dbReference>
<keyword evidence="7" id="KW-0862">Zinc</keyword>
<name>A0A9Q0J395_9ROSI</name>
<comment type="caution">
    <text evidence="11">The sequence shown here is derived from an EMBL/GenBank/DDBJ whole genome shotgun (WGS) entry which is preliminary data.</text>
</comment>
<evidence type="ECO:0000256" key="4">
    <source>
        <dbReference type="ARBA" id="ARBA00022723"/>
    </source>
</evidence>
<dbReference type="PANTHER" id="PTHR22937">
    <property type="entry name" value="E3 UBIQUITIN-PROTEIN LIGASE RNF165"/>
    <property type="match status" value="1"/>
</dbReference>
<dbReference type="EMBL" id="JAKUCV010006663">
    <property type="protein sequence ID" value="KAJ4826457.1"/>
    <property type="molecule type" value="Genomic_DNA"/>
</dbReference>
<dbReference type="SUPFAM" id="SSF57850">
    <property type="entry name" value="RING/U-box"/>
    <property type="match status" value="1"/>
</dbReference>
<gene>
    <name evidence="11" type="ORF">Tsubulata_023872</name>
</gene>
<evidence type="ECO:0000256" key="2">
    <source>
        <dbReference type="ARBA" id="ARBA00012483"/>
    </source>
</evidence>
<feature type="compositionally biased region" description="Polar residues" evidence="9">
    <location>
        <begin position="136"/>
        <end position="158"/>
    </location>
</feature>
<proteinExistence type="predicted"/>
<dbReference type="PROSITE" id="PS50089">
    <property type="entry name" value="ZF_RING_2"/>
    <property type="match status" value="1"/>
</dbReference>
<dbReference type="EC" id="2.3.2.27" evidence="2"/>
<dbReference type="SMART" id="SM00184">
    <property type="entry name" value="RING"/>
    <property type="match status" value="1"/>
</dbReference>
<reference evidence="11" key="2">
    <citation type="journal article" date="2023" name="Plants (Basel)">
        <title>Annotation of the Turnera subulata (Passifloraceae) Draft Genome Reveals the S-Locus Evolved after the Divergence of Turneroideae from Passifloroideae in a Stepwise Manner.</title>
        <authorList>
            <person name="Henning P.M."/>
            <person name="Roalson E.H."/>
            <person name="Mir W."/>
            <person name="McCubbin A.G."/>
            <person name="Shore J.S."/>
        </authorList>
    </citation>
    <scope>NUCLEOTIDE SEQUENCE</scope>
    <source>
        <strain evidence="11">F60SS</strain>
    </source>
</reference>
<accession>A0A9Q0J395</accession>
<dbReference type="Proteomes" id="UP001141552">
    <property type="component" value="Unassembled WGS sequence"/>
</dbReference>
<feature type="domain" description="RING-type" evidence="10">
    <location>
        <begin position="434"/>
        <end position="476"/>
    </location>
</feature>
<dbReference type="GO" id="GO:0008270">
    <property type="term" value="F:zinc ion binding"/>
    <property type="evidence" value="ECO:0007669"/>
    <property type="project" value="UniProtKB-KW"/>
</dbReference>
<evidence type="ECO:0000256" key="8">
    <source>
        <dbReference type="PROSITE-ProRule" id="PRU00175"/>
    </source>
</evidence>
<dbReference type="AlphaFoldDB" id="A0A9Q0J395"/>
<dbReference type="InterPro" id="IPR013083">
    <property type="entry name" value="Znf_RING/FYVE/PHD"/>
</dbReference>
<comment type="catalytic activity">
    <reaction evidence="1">
        <text>S-ubiquitinyl-[E2 ubiquitin-conjugating enzyme]-L-cysteine + [acceptor protein]-L-lysine = [E2 ubiquitin-conjugating enzyme]-L-cysteine + N(6)-ubiquitinyl-[acceptor protein]-L-lysine.</text>
        <dbReference type="EC" id="2.3.2.27"/>
    </reaction>
</comment>
<keyword evidence="5 8" id="KW-0863">Zinc-finger</keyword>
<evidence type="ECO:0000256" key="6">
    <source>
        <dbReference type="ARBA" id="ARBA00022786"/>
    </source>
</evidence>
<dbReference type="PANTHER" id="PTHR22937:SF65">
    <property type="entry name" value="E3 UBIQUITIN-PROTEIN LIGASE ARK2C"/>
    <property type="match status" value="1"/>
</dbReference>
<evidence type="ECO:0000256" key="1">
    <source>
        <dbReference type="ARBA" id="ARBA00000900"/>
    </source>
</evidence>
<sequence length="483" mass="53757">MNSSQYFKTDQDWNCLHPATGQFYGHMGAEGWSVAPENGIFPPPMDNIHGLNHAFQHSMNPIFESAQTYPPIPGLSQGRFPQFPPCGGPYPVPEINASYTHSNHYNGGITNEVDGRLRDHTIGTRRGSIKRRRHSSSVSLEQGSKNSTYAAGSSSNTASDNINNSSGSSGLPSHMGTSLSFIGEDYSRNMRIRSRLDLEANSSRNYSSTHSSGPYYSTSYLPHHPVSLDAGAISHRQSHMSQSSANQNGLMNHETIRYNFGGNLPDNGRYLPESIFGRNHTAAAATHLHGFPAPDGRGRQKQQARKLVNGFYQILVSQRYPRPPSTRGWHGNHREGRPRIAIERFQLLSNARHPHDRLESEGDMVLERSYSYGSRDLFDQYRDIRLDVDSMSYEEVLALGDRIGNVNTGLSEDVIVTCLAVRPISSVNQEELSCVICLEEYNNMAEVGTMKKCGHSYHVDCIRKWLSWKNACPICKAPAADDK</sequence>
<protein>
    <recommendedName>
        <fullName evidence="2">RING-type E3 ubiquitin transferase</fullName>
        <ecNumber evidence="2">2.3.2.27</ecNumber>
    </recommendedName>
</protein>
<feature type="region of interest" description="Disordered" evidence="9">
    <location>
        <begin position="109"/>
        <end position="175"/>
    </location>
</feature>
<keyword evidence="4" id="KW-0479">Metal-binding</keyword>